<dbReference type="PANTHER" id="PTHR12346">
    <property type="entry name" value="SIN3B-RELATED"/>
    <property type="match status" value="1"/>
</dbReference>
<evidence type="ECO:0000313" key="7">
    <source>
        <dbReference type="EMBL" id="KAJ4830859.1"/>
    </source>
</evidence>
<keyword evidence="2" id="KW-0678">Repressor</keyword>
<proteinExistence type="predicted"/>
<evidence type="ECO:0000259" key="6">
    <source>
        <dbReference type="SMART" id="SM00761"/>
    </source>
</evidence>
<evidence type="ECO:0000256" key="2">
    <source>
        <dbReference type="ARBA" id="ARBA00022491"/>
    </source>
</evidence>
<dbReference type="GO" id="GO:0000785">
    <property type="term" value="C:chromatin"/>
    <property type="evidence" value="ECO:0007669"/>
    <property type="project" value="TreeGrafter"/>
</dbReference>
<protein>
    <recommendedName>
        <fullName evidence="6">Histone deacetylase interacting domain-containing protein</fullName>
    </recommendedName>
</protein>
<comment type="subcellular location">
    <subcellularLocation>
        <location evidence="1 4">Nucleus</location>
    </subcellularLocation>
</comment>
<dbReference type="InterPro" id="IPR013194">
    <property type="entry name" value="HDAC_interact_dom"/>
</dbReference>
<dbReference type="PANTHER" id="PTHR12346:SF8">
    <property type="entry name" value="PAIRED AMPHIPATHIC HELIX PROTEIN SIN3-LIKE 2"/>
    <property type="match status" value="1"/>
</dbReference>
<dbReference type="GO" id="GO:0003714">
    <property type="term" value="F:transcription corepressor activity"/>
    <property type="evidence" value="ECO:0007669"/>
    <property type="project" value="InterPro"/>
</dbReference>
<evidence type="ECO:0000313" key="8">
    <source>
        <dbReference type="Proteomes" id="UP001141552"/>
    </source>
</evidence>
<evidence type="ECO:0000256" key="5">
    <source>
        <dbReference type="SAM" id="MobiDB-lite"/>
    </source>
</evidence>
<dbReference type="InterPro" id="IPR039774">
    <property type="entry name" value="Sin3-like"/>
</dbReference>
<evidence type="ECO:0000256" key="1">
    <source>
        <dbReference type="ARBA" id="ARBA00004123"/>
    </source>
</evidence>
<evidence type="ECO:0000256" key="4">
    <source>
        <dbReference type="PROSITE-ProRule" id="PRU00810"/>
    </source>
</evidence>
<organism evidence="7 8">
    <name type="scientific">Turnera subulata</name>
    <dbReference type="NCBI Taxonomy" id="218843"/>
    <lineage>
        <taxon>Eukaryota</taxon>
        <taxon>Viridiplantae</taxon>
        <taxon>Streptophyta</taxon>
        <taxon>Embryophyta</taxon>
        <taxon>Tracheophyta</taxon>
        <taxon>Spermatophyta</taxon>
        <taxon>Magnoliopsida</taxon>
        <taxon>eudicotyledons</taxon>
        <taxon>Gunneridae</taxon>
        <taxon>Pentapetalae</taxon>
        <taxon>rosids</taxon>
        <taxon>fabids</taxon>
        <taxon>Malpighiales</taxon>
        <taxon>Passifloraceae</taxon>
        <taxon>Turnera</taxon>
    </lineage>
</organism>
<dbReference type="Gene3D" id="1.20.1160.11">
    <property type="entry name" value="Paired amphipathic helix"/>
    <property type="match status" value="1"/>
</dbReference>
<dbReference type="AlphaFoldDB" id="A0A9Q0FHJ5"/>
<dbReference type="Proteomes" id="UP001141552">
    <property type="component" value="Unassembled WGS sequence"/>
</dbReference>
<dbReference type="InterPro" id="IPR036600">
    <property type="entry name" value="PAH_sf"/>
</dbReference>
<reference evidence="7" key="1">
    <citation type="submission" date="2022-02" db="EMBL/GenBank/DDBJ databases">
        <authorList>
            <person name="Henning P.M."/>
            <person name="McCubbin A.G."/>
            <person name="Shore J.S."/>
        </authorList>
    </citation>
    <scope>NUCLEOTIDE SEQUENCE</scope>
    <source>
        <strain evidence="7">F60SS</strain>
        <tissue evidence="7">Leaves</tissue>
    </source>
</reference>
<evidence type="ECO:0000256" key="3">
    <source>
        <dbReference type="ARBA" id="ARBA00023242"/>
    </source>
</evidence>
<dbReference type="PROSITE" id="PS51477">
    <property type="entry name" value="PAH"/>
    <property type="match status" value="1"/>
</dbReference>
<dbReference type="GO" id="GO:0000122">
    <property type="term" value="P:negative regulation of transcription by RNA polymerase II"/>
    <property type="evidence" value="ECO:0007669"/>
    <property type="project" value="TreeGrafter"/>
</dbReference>
<comment type="caution">
    <text evidence="7">The sequence shown here is derived from an EMBL/GenBank/DDBJ whole genome shotgun (WGS) entry which is preliminary data.</text>
</comment>
<dbReference type="SMART" id="SM00761">
    <property type="entry name" value="HDAC_interact"/>
    <property type="match status" value="1"/>
</dbReference>
<dbReference type="EMBL" id="JAKUCV010005521">
    <property type="protein sequence ID" value="KAJ4830859.1"/>
    <property type="molecule type" value="Genomic_DNA"/>
</dbReference>
<dbReference type="SUPFAM" id="SSF47762">
    <property type="entry name" value="PAH2 domain"/>
    <property type="match status" value="2"/>
</dbReference>
<name>A0A9Q0FHJ5_9ROSI</name>
<sequence length="579" mass="66805">MTKLLADISEEKTETVYRTSALKDKALLYLSAQNYVKQVRDRFANHPARYKDFTDVMQTVMLNGWKSHKDFLARIKEVLVGHDDLIAGINIFIPRPNHPDDKYENNEEEEEENEEEEEEEEEEEAHQGSLYRTAAYRVAVDFTDKIRVLGDRVFHPFNDALRSYKKQRISLDDACVRVLTALEEHPDLQMEFCGTFMPYCVPAGGGSRRDSDLGSDASTGGDHAVMRREVGKKVKKENLDGEISNGDYNDEERMSDLSEQGFGSDARKQGLRFFDKVEQKLGPEVKFGLFKVFYYYELERIGEAEFKGMVSIALEDCYDLVSEFKCYFNSLEKMLGSATEDGNVQGRRHMDRKRDKYKDMPIYELDLSNCKKASPGYRLLPEDYPISTPKNRDEIGAEVLNDHWVSVPSATEVSSGKKYVNRYEKRMSRCEDNRYEMDMLETQLKSAVRYAEELLEEFDHADHKTEGTAGDSSYEDEVDGIKIEGHTDDDEENVEEKINAEEDPEADAKGIAKNLRQKHFLRCVERLYGDQGLEVLHLFHKDARSALPSLLSRLNQKLEELKVCRPHYESKWKDACKRC</sequence>
<feature type="compositionally biased region" description="Acidic residues" evidence="5">
    <location>
        <begin position="106"/>
        <end position="124"/>
    </location>
</feature>
<feature type="region of interest" description="Disordered" evidence="5">
    <location>
        <begin position="97"/>
        <end position="128"/>
    </location>
</feature>
<feature type="domain" description="Histone deacetylase interacting" evidence="6">
    <location>
        <begin position="369"/>
        <end position="468"/>
    </location>
</feature>
<accession>A0A9Q0FHJ5</accession>
<dbReference type="Pfam" id="PF08295">
    <property type="entry name" value="Sin3_corepress"/>
    <property type="match status" value="1"/>
</dbReference>
<keyword evidence="8" id="KW-1185">Reference proteome</keyword>
<dbReference type="GO" id="GO:0000118">
    <property type="term" value="C:histone deacetylase complex"/>
    <property type="evidence" value="ECO:0007669"/>
    <property type="project" value="TreeGrafter"/>
</dbReference>
<dbReference type="OrthoDB" id="10265969at2759"/>
<dbReference type="InterPro" id="IPR003822">
    <property type="entry name" value="PAH"/>
</dbReference>
<gene>
    <name evidence="7" type="ORF">Tsubulata_040376</name>
</gene>
<reference evidence="7" key="2">
    <citation type="journal article" date="2023" name="Plants (Basel)">
        <title>Annotation of the Turnera subulata (Passifloraceae) Draft Genome Reveals the S-Locus Evolved after the Divergence of Turneroideae from Passifloroideae in a Stepwise Manner.</title>
        <authorList>
            <person name="Henning P.M."/>
            <person name="Roalson E.H."/>
            <person name="Mir W."/>
            <person name="McCubbin A.G."/>
            <person name="Shore J.S."/>
        </authorList>
    </citation>
    <scope>NUCLEOTIDE SEQUENCE</scope>
    <source>
        <strain evidence="7">F60SS</strain>
    </source>
</reference>
<keyword evidence="3 4" id="KW-0539">Nucleus</keyword>